<feature type="region of interest" description="Disordered" evidence="1">
    <location>
        <begin position="1"/>
        <end position="78"/>
    </location>
</feature>
<comment type="caution">
    <text evidence="2">The sequence shown here is derived from an EMBL/GenBank/DDBJ whole genome shotgun (WGS) entry which is preliminary data.</text>
</comment>
<evidence type="ECO:0000313" key="3">
    <source>
        <dbReference type="Proteomes" id="UP001162483"/>
    </source>
</evidence>
<gene>
    <name evidence="2" type="ORF">SPARVUS_LOCUS12645152</name>
</gene>
<evidence type="ECO:0000256" key="1">
    <source>
        <dbReference type="SAM" id="MobiDB-lite"/>
    </source>
</evidence>
<proteinExistence type="predicted"/>
<dbReference type="Proteomes" id="UP001162483">
    <property type="component" value="Unassembled WGS sequence"/>
</dbReference>
<sequence length="78" mass="8438">MTIDCGHRGSGYPNFDRYPLPLPRSCPPSPSFGTRDRSQKTAGPFAKRSPSCACALSTQKMPAPGRKDSEDTAGPRNR</sequence>
<organism evidence="2 3">
    <name type="scientific">Staurois parvus</name>
    <dbReference type="NCBI Taxonomy" id="386267"/>
    <lineage>
        <taxon>Eukaryota</taxon>
        <taxon>Metazoa</taxon>
        <taxon>Chordata</taxon>
        <taxon>Craniata</taxon>
        <taxon>Vertebrata</taxon>
        <taxon>Euteleostomi</taxon>
        <taxon>Amphibia</taxon>
        <taxon>Batrachia</taxon>
        <taxon>Anura</taxon>
        <taxon>Neobatrachia</taxon>
        <taxon>Ranoidea</taxon>
        <taxon>Ranidae</taxon>
        <taxon>Staurois</taxon>
    </lineage>
</organism>
<protein>
    <submittedName>
        <fullName evidence="2">Uncharacterized protein</fullName>
    </submittedName>
</protein>
<reference evidence="2" key="1">
    <citation type="submission" date="2023-05" db="EMBL/GenBank/DDBJ databases">
        <authorList>
            <person name="Stuckert A."/>
        </authorList>
    </citation>
    <scope>NUCLEOTIDE SEQUENCE</scope>
</reference>
<accession>A0ABN9FRD0</accession>
<dbReference type="EMBL" id="CATNWA010017330">
    <property type="protein sequence ID" value="CAI9599635.1"/>
    <property type="molecule type" value="Genomic_DNA"/>
</dbReference>
<feature type="compositionally biased region" description="Pro residues" evidence="1">
    <location>
        <begin position="20"/>
        <end position="30"/>
    </location>
</feature>
<evidence type="ECO:0000313" key="2">
    <source>
        <dbReference type="EMBL" id="CAI9599635.1"/>
    </source>
</evidence>
<keyword evidence="3" id="KW-1185">Reference proteome</keyword>
<name>A0ABN9FRD0_9NEOB</name>